<organism evidence="2 3">
    <name type="scientific">Rehmannia glutinosa</name>
    <name type="common">Chinese foxglove</name>
    <dbReference type="NCBI Taxonomy" id="99300"/>
    <lineage>
        <taxon>Eukaryota</taxon>
        <taxon>Viridiplantae</taxon>
        <taxon>Streptophyta</taxon>
        <taxon>Embryophyta</taxon>
        <taxon>Tracheophyta</taxon>
        <taxon>Spermatophyta</taxon>
        <taxon>Magnoliopsida</taxon>
        <taxon>eudicotyledons</taxon>
        <taxon>Gunneridae</taxon>
        <taxon>Pentapetalae</taxon>
        <taxon>asterids</taxon>
        <taxon>lamiids</taxon>
        <taxon>Lamiales</taxon>
        <taxon>Orobanchaceae</taxon>
        <taxon>Rehmannieae</taxon>
        <taxon>Rehmannia</taxon>
    </lineage>
</organism>
<dbReference type="InterPro" id="IPR013187">
    <property type="entry name" value="F-box-assoc_dom_typ3"/>
</dbReference>
<dbReference type="SUPFAM" id="SSF81383">
    <property type="entry name" value="F-box domain"/>
    <property type="match status" value="1"/>
</dbReference>
<dbReference type="PROSITE" id="PS50181">
    <property type="entry name" value="FBOX"/>
    <property type="match status" value="1"/>
</dbReference>
<protein>
    <recommendedName>
        <fullName evidence="1">F-box domain-containing protein</fullName>
    </recommendedName>
</protein>
<proteinExistence type="predicted"/>
<gene>
    <name evidence="2" type="ORF">DH2020_023295</name>
</gene>
<dbReference type="Gene3D" id="1.20.1280.50">
    <property type="match status" value="1"/>
</dbReference>
<name>A0ABR0W9K8_REHGL</name>
<dbReference type="PANTHER" id="PTHR31672:SF11">
    <property type="entry name" value="F-BOX PROTEIN CPR1-LIKE ISOFORM X2"/>
    <property type="match status" value="1"/>
</dbReference>
<dbReference type="InterPro" id="IPR017451">
    <property type="entry name" value="F-box-assoc_interact_dom"/>
</dbReference>
<reference evidence="2 3" key="1">
    <citation type="journal article" date="2021" name="Comput. Struct. Biotechnol. J.">
        <title>De novo genome assembly of the potent medicinal plant Rehmannia glutinosa using nanopore technology.</title>
        <authorList>
            <person name="Ma L."/>
            <person name="Dong C."/>
            <person name="Song C."/>
            <person name="Wang X."/>
            <person name="Zheng X."/>
            <person name="Niu Y."/>
            <person name="Chen S."/>
            <person name="Feng W."/>
        </authorList>
    </citation>
    <scope>NUCLEOTIDE SEQUENCE [LARGE SCALE GENOMIC DNA]</scope>
    <source>
        <strain evidence="2">DH-2019</strain>
    </source>
</reference>
<feature type="domain" description="F-box" evidence="1">
    <location>
        <begin position="27"/>
        <end position="75"/>
    </location>
</feature>
<evidence type="ECO:0000259" key="1">
    <source>
        <dbReference type="PROSITE" id="PS50181"/>
    </source>
</evidence>
<keyword evidence="3" id="KW-1185">Reference proteome</keyword>
<dbReference type="InterPro" id="IPR050796">
    <property type="entry name" value="SCF_F-box_component"/>
</dbReference>
<evidence type="ECO:0000313" key="2">
    <source>
        <dbReference type="EMBL" id="KAK6142947.1"/>
    </source>
</evidence>
<sequence length="403" mass="46488">MAGDNCLHVKGQTCPFYLRRCIRRMLKTNIDSLPDDIVFDILVHIPAQDIYNATRLVCRKWYQMILTHNFIHVHLQHSTCGLLIKNWLDRTSHPTFVAMPQGRIEISKLSDKFNHLFLSSCNGLILEFDCLKSYVLYIANPVTKQRSALPTFSANTTSDCSAIAYAATSMEYKVVNTCYFMNGNTDEFEQHCAILTVGVDKSWRRVNIQHLSLTAKELLKRTPFATEGFVHWAQNNLRVVNGEPQYILTLNVETEIITQIPVPLVHSERLGYYHYLSMGSYLSLLIECSEFSWEVWEMKPETGEWTKMPKIDLEAQKCTFEQLCCKYDSCGSLTCSLLPVGWLKSKEVLVFNVFKEHTLPIFISPWFCIAYNVRTREIYSIELDSICNTFLVHRNSLVWLDGC</sequence>
<comment type="caution">
    <text evidence="2">The sequence shown here is derived from an EMBL/GenBank/DDBJ whole genome shotgun (WGS) entry which is preliminary data.</text>
</comment>
<dbReference type="Pfam" id="PF08268">
    <property type="entry name" value="FBA_3"/>
    <property type="match status" value="1"/>
</dbReference>
<accession>A0ABR0W9K8</accession>
<dbReference type="InterPro" id="IPR036047">
    <property type="entry name" value="F-box-like_dom_sf"/>
</dbReference>
<dbReference type="NCBIfam" id="TIGR01640">
    <property type="entry name" value="F_box_assoc_1"/>
    <property type="match status" value="1"/>
</dbReference>
<dbReference type="Pfam" id="PF12937">
    <property type="entry name" value="F-box-like"/>
    <property type="match status" value="1"/>
</dbReference>
<dbReference type="PANTHER" id="PTHR31672">
    <property type="entry name" value="BNACNNG10540D PROTEIN"/>
    <property type="match status" value="1"/>
</dbReference>
<dbReference type="SMART" id="SM00256">
    <property type="entry name" value="FBOX"/>
    <property type="match status" value="1"/>
</dbReference>
<evidence type="ECO:0000313" key="3">
    <source>
        <dbReference type="Proteomes" id="UP001318860"/>
    </source>
</evidence>
<dbReference type="InterPro" id="IPR001810">
    <property type="entry name" value="F-box_dom"/>
</dbReference>
<dbReference type="Proteomes" id="UP001318860">
    <property type="component" value="Unassembled WGS sequence"/>
</dbReference>
<dbReference type="EMBL" id="JABTTQ020000013">
    <property type="protein sequence ID" value="KAK6142947.1"/>
    <property type="molecule type" value="Genomic_DNA"/>
</dbReference>